<dbReference type="Proteomes" id="UP000594262">
    <property type="component" value="Unplaced"/>
</dbReference>
<evidence type="ECO:0000256" key="8">
    <source>
        <dbReference type="ARBA" id="ARBA00023163"/>
    </source>
</evidence>
<dbReference type="SUPFAM" id="SSF48508">
    <property type="entry name" value="Nuclear receptor ligand-binding domain"/>
    <property type="match status" value="1"/>
</dbReference>
<sequence length="468" mass="53187">MEYKRQRTMATRILEPNGITTIKQEKLYEKEILTDKKPLSLCRVCGDKSSGKHYGVYTCDGCRGFFKRAVRRNLDFRCKEKGQCQVDVARRNQCQACRWKKCLEVKMNRDAVQHERPPRTAHTQINTSNNNNNLSPTMTPHTGDTTNLHHNIMGAYPDPSFMANTGGQNNNAHQRNNNNFNSYNNNQNQQFHPNMYPPSHPSNFSPPYTPDDENPDRKNGFLNITSLMQNNSNNNSTDLIDTLHNMPDDGLDNINHESLIPNINEFPTQSIVNPEKIYESSVRILYASVSWARSIPTFIELPFTDQALLLEECWSELFILCMIQCSVPMDLSVLLSAAGAHAEKETSSNVPGSVQDLGTLQHIVQRFQNLAIDATEFACLKATVLFKPDLPGIRNTQYVEHLQDYAQSMLGEYVRTAHPNNPARFGKLLLLLPSLRSVTPKSIENLFFRSGIDQLPIYKMLCNMFKAN</sequence>
<dbReference type="FunFam" id="3.30.50.10:FF:000006">
    <property type="entry name" value="Nuclear receptor subfamily 5 group A member"/>
    <property type="match status" value="1"/>
</dbReference>
<evidence type="ECO:0000256" key="3">
    <source>
        <dbReference type="ARBA" id="ARBA00022723"/>
    </source>
</evidence>
<protein>
    <submittedName>
        <fullName evidence="15">Uncharacterized protein</fullName>
    </submittedName>
</protein>
<reference evidence="15" key="1">
    <citation type="submission" date="2021-01" db="UniProtKB">
        <authorList>
            <consortium name="EnsemblMetazoa"/>
        </authorList>
    </citation>
    <scope>IDENTIFICATION</scope>
</reference>
<dbReference type="GO" id="GO:0005634">
    <property type="term" value="C:nucleus"/>
    <property type="evidence" value="ECO:0007669"/>
    <property type="project" value="UniProtKB-SubCell"/>
</dbReference>
<evidence type="ECO:0000256" key="4">
    <source>
        <dbReference type="ARBA" id="ARBA00022771"/>
    </source>
</evidence>
<dbReference type="SMART" id="SM00430">
    <property type="entry name" value="HOLI"/>
    <property type="match status" value="1"/>
</dbReference>
<evidence type="ECO:0000256" key="1">
    <source>
        <dbReference type="ARBA" id="ARBA00004123"/>
    </source>
</evidence>
<evidence type="ECO:0000256" key="5">
    <source>
        <dbReference type="ARBA" id="ARBA00022833"/>
    </source>
</evidence>
<dbReference type="GO" id="GO:0003700">
    <property type="term" value="F:DNA-binding transcription factor activity"/>
    <property type="evidence" value="ECO:0007669"/>
    <property type="project" value="InterPro"/>
</dbReference>
<dbReference type="PRINTS" id="PR00398">
    <property type="entry name" value="STRDHORMONER"/>
</dbReference>
<dbReference type="CDD" id="cd07164">
    <property type="entry name" value="NR_DBD_PNR_like_1"/>
    <property type="match status" value="1"/>
</dbReference>
<dbReference type="Gene3D" id="3.30.50.10">
    <property type="entry name" value="Erythroid Transcription Factor GATA-1, subunit A"/>
    <property type="match status" value="1"/>
</dbReference>
<dbReference type="FunFam" id="1.10.565.10:FF:000011">
    <property type="entry name" value="Nuclear receptor subfamily 5, group A, member 2"/>
    <property type="match status" value="1"/>
</dbReference>
<dbReference type="PRINTS" id="PR00047">
    <property type="entry name" value="STROIDFINGER"/>
</dbReference>
<comment type="subcellular location">
    <subcellularLocation>
        <location evidence="1 11">Nucleus</location>
    </subcellularLocation>
</comment>
<dbReference type="AlphaFoldDB" id="A0A7M5VEL8"/>
<dbReference type="RefSeq" id="XP_066920069.1">
    <property type="nucleotide sequence ID" value="XM_067063968.1"/>
</dbReference>
<keyword evidence="10 11" id="KW-0539">Nucleus</keyword>
<feature type="domain" description="Nuclear receptor" evidence="13">
    <location>
        <begin position="39"/>
        <end position="114"/>
    </location>
</feature>
<feature type="compositionally biased region" description="Polar residues" evidence="12">
    <location>
        <begin position="121"/>
        <end position="135"/>
    </location>
</feature>
<keyword evidence="5 11" id="KW-0862">Zinc</keyword>
<feature type="compositionally biased region" description="Low complexity" evidence="12">
    <location>
        <begin position="169"/>
        <end position="190"/>
    </location>
</feature>
<evidence type="ECO:0000256" key="12">
    <source>
        <dbReference type="SAM" id="MobiDB-lite"/>
    </source>
</evidence>
<keyword evidence="6 11" id="KW-0805">Transcription regulation</keyword>
<evidence type="ECO:0000256" key="7">
    <source>
        <dbReference type="ARBA" id="ARBA00023125"/>
    </source>
</evidence>
<keyword evidence="3 11" id="KW-0479">Metal-binding</keyword>
<feature type="domain" description="NR LBD" evidence="14">
    <location>
        <begin position="235"/>
        <end position="468"/>
    </location>
</feature>
<dbReference type="InterPro" id="IPR050274">
    <property type="entry name" value="Nuclear_hormone_rcpt_NR2"/>
</dbReference>
<dbReference type="Gene3D" id="1.10.565.10">
    <property type="entry name" value="Retinoid X Receptor"/>
    <property type="match status" value="1"/>
</dbReference>
<evidence type="ECO:0000256" key="11">
    <source>
        <dbReference type="RuleBase" id="RU004334"/>
    </source>
</evidence>
<dbReference type="SMART" id="SM00399">
    <property type="entry name" value="ZnF_C4"/>
    <property type="match status" value="1"/>
</dbReference>
<organism evidence="15 16">
    <name type="scientific">Clytia hemisphaerica</name>
    <dbReference type="NCBI Taxonomy" id="252671"/>
    <lineage>
        <taxon>Eukaryota</taxon>
        <taxon>Metazoa</taxon>
        <taxon>Cnidaria</taxon>
        <taxon>Hydrozoa</taxon>
        <taxon>Hydroidolina</taxon>
        <taxon>Leptothecata</taxon>
        <taxon>Obeliida</taxon>
        <taxon>Clytiidae</taxon>
        <taxon>Clytia</taxon>
    </lineage>
</organism>
<dbReference type="InterPro" id="IPR035500">
    <property type="entry name" value="NHR-like_dom_sf"/>
</dbReference>
<dbReference type="GO" id="GO:0043565">
    <property type="term" value="F:sequence-specific DNA binding"/>
    <property type="evidence" value="ECO:0007669"/>
    <property type="project" value="InterPro"/>
</dbReference>
<comment type="similarity">
    <text evidence="2">Belongs to the nuclear hormone receptor family. NR5 subfamily.</text>
</comment>
<dbReference type="GO" id="GO:0008270">
    <property type="term" value="F:zinc ion binding"/>
    <property type="evidence" value="ECO:0007669"/>
    <property type="project" value="UniProtKB-KW"/>
</dbReference>
<evidence type="ECO:0000259" key="14">
    <source>
        <dbReference type="PROSITE" id="PS51843"/>
    </source>
</evidence>
<dbReference type="PANTHER" id="PTHR24083">
    <property type="entry name" value="NUCLEAR HORMONE RECEPTOR"/>
    <property type="match status" value="1"/>
</dbReference>
<dbReference type="OrthoDB" id="10045640at2759"/>
<dbReference type="EnsemblMetazoa" id="CLYHEMT008839.1">
    <property type="protein sequence ID" value="CLYHEMP008839.1"/>
    <property type="gene ID" value="CLYHEMG008839"/>
</dbReference>
<accession>A0A7M5VEL8</accession>
<keyword evidence="16" id="KW-1185">Reference proteome</keyword>
<dbReference type="Pfam" id="PF00105">
    <property type="entry name" value="zf-C4"/>
    <property type="match status" value="1"/>
</dbReference>
<dbReference type="InterPro" id="IPR001723">
    <property type="entry name" value="Nuclear_hrmn_rcpt"/>
</dbReference>
<dbReference type="InterPro" id="IPR001628">
    <property type="entry name" value="Znf_hrmn_rcpt"/>
</dbReference>
<dbReference type="PROSITE" id="PS51030">
    <property type="entry name" value="NUCLEAR_REC_DBD_2"/>
    <property type="match status" value="1"/>
</dbReference>
<name>A0A7M5VEL8_9CNID</name>
<evidence type="ECO:0000256" key="2">
    <source>
        <dbReference type="ARBA" id="ARBA00007536"/>
    </source>
</evidence>
<feature type="region of interest" description="Disordered" evidence="12">
    <location>
        <begin position="113"/>
        <end position="135"/>
    </location>
</feature>
<evidence type="ECO:0000259" key="13">
    <source>
        <dbReference type="PROSITE" id="PS51030"/>
    </source>
</evidence>
<dbReference type="InterPro" id="IPR000536">
    <property type="entry name" value="Nucl_hrmn_rcpt_lig-bd"/>
</dbReference>
<feature type="region of interest" description="Disordered" evidence="12">
    <location>
        <begin position="166"/>
        <end position="218"/>
    </location>
</feature>
<keyword evidence="9 11" id="KW-0675">Receptor</keyword>
<keyword evidence="8 11" id="KW-0804">Transcription</keyword>
<evidence type="ECO:0000313" key="15">
    <source>
        <dbReference type="EnsemblMetazoa" id="CLYHEMP008839.1"/>
    </source>
</evidence>
<dbReference type="Pfam" id="PF00104">
    <property type="entry name" value="Hormone_recep"/>
    <property type="match status" value="1"/>
</dbReference>
<dbReference type="InterPro" id="IPR013088">
    <property type="entry name" value="Znf_NHR/GATA"/>
</dbReference>
<evidence type="ECO:0000256" key="9">
    <source>
        <dbReference type="ARBA" id="ARBA00023170"/>
    </source>
</evidence>
<dbReference type="GeneID" id="136807389"/>
<evidence type="ECO:0000313" key="16">
    <source>
        <dbReference type="Proteomes" id="UP000594262"/>
    </source>
</evidence>
<dbReference type="PROSITE" id="PS00031">
    <property type="entry name" value="NUCLEAR_REC_DBD_1"/>
    <property type="match status" value="1"/>
</dbReference>
<keyword evidence="7 11" id="KW-0238">DNA-binding</keyword>
<proteinExistence type="inferred from homology"/>
<evidence type="ECO:0000256" key="10">
    <source>
        <dbReference type="ARBA" id="ARBA00023242"/>
    </source>
</evidence>
<keyword evidence="4 11" id="KW-0863">Zinc-finger</keyword>
<dbReference type="SUPFAM" id="SSF57716">
    <property type="entry name" value="Glucocorticoid receptor-like (DNA-binding domain)"/>
    <property type="match status" value="1"/>
</dbReference>
<evidence type="ECO:0000256" key="6">
    <source>
        <dbReference type="ARBA" id="ARBA00023015"/>
    </source>
</evidence>
<dbReference type="PROSITE" id="PS51843">
    <property type="entry name" value="NR_LBD"/>
    <property type="match status" value="1"/>
</dbReference>